<accession>B1HPI5</accession>
<dbReference type="EnsemblBacteria" id="ACA42187">
    <property type="protein sequence ID" value="ACA42187"/>
    <property type="gene ID" value="Bsph_4743"/>
</dbReference>
<sequence length="68" mass="8022">MFKCREPWILQGSFLYPKRIVKDNKNGIEKLKVISFKMNTKNEIIENDITYSLMVSDKIGIWLSVSRI</sequence>
<dbReference type="Proteomes" id="UP000002164">
    <property type="component" value="Chromosome"/>
</dbReference>
<gene>
    <name evidence="1" type="ordered locus">Bsph_4743</name>
</gene>
<evidence type="ECO:0000313" key="1">
    <source>
        <dbReference type="EMBL" id="ACA42187.1"/>
    </source>
</evidence>
<evidence type="ECO:0000313" key="2">
    <source>
        <dbReference type="Proteomes" id="UP000002164"/>
    </source>
</evidence>
<dbReference type="HOGENOM" id="CLU_2788968_0_0_9"/>
<proteinExistence type="predicted"/>
<dbReference type="KEGG" id="lsp:Bsph_4743"/>
<protein>
    <submittedName>
        <fullName evidence="1">Uncharacterized protein</fullName>
    </submittedName>
</protein>
<organism evidence="1 2">
    <name type="scientific">Lysinibacillus sphaericus (strain C3-41)</name>
    <dbReference type="NCBI Taxonomy" id="444177"/>
    <lineage>
        <taxon>Bacteria</taxon>
        <taxon>Bacillati</taxon>
        <taxon>Bacillota</taxon>
        <taxon>Bacilli</taxon>
        <taxon>Bacillales</taxon>
        <taxon>Bacillaceae</taxon>
        <taxon>Lysinibacillus</taxon>
    </lineage>
</organism>
<dbReference type="AlphaFoldDB" id="B1HPI5"/>
<dbReference type="EMBL" id="CP000817">
    <property type="protein sequence ID" value="ACA42187.1"/>
    <property type="molecule type" value="Genomic_DNA"/>
</dbReference>
<reference evidence="1 2" key="1">
    <citation type="journal article" date="2008" name="J. Bacteriol.">
        <title>Complete genome sequence of the mosquitocidal bacterium Bacillus sphaericus C3-41 and comparison with those of closely related Bacillus species.</title>
        <authorList>
            <person name="Hu X."/>
            <person name="Fan W."/>
            <person name="Han B."/>
            <person name="Liu H."/>
            <person name="Zheng D."/>
            <person name="Li Q."/>
            <person name="Dong W."/>
            <person name="Yan J."/>
            <person name="Gao M."/>
            <person name="Berry C."/>
            <person name="Yuan Z."/>
        </authorList>
    </citation>
    <scope>NUCLEOTIDE SEQUENCE [LARGE SCALE GENOMIC DNA]</scope>
    <source>
        <strain evidence="1 2">C3-41</strain>
    </source>
</reference>
<name>B1HPI5_LYSSC</name>